<dbReference type="Proteomes" id="UP001497600">
    <property type="component" value="Chromosome H"/>
</dbReference>
<proteinExistence type="predicted"/>
<evidence type="ECO:0000313" key="3">
    <source>
        <dbReference type="Proteomes" id="UP001497600"/>
    </source>
</evidence>
<accession>A0ABP0EKA2</accession>
<feature type="compositionally biased region" description="Polar residues" evidence="1">
    <location>
        <begin position="381"/>
        <end position="393"/>
    </location>
</feature>
<keyword evidence="3" id="KW-1185">Reference proteome</keyword>
<feature type="region of interest" description="Disordered" evidence="1">
    <location>
        <begin position="203"/>
        <end position="300"/>
    </location>
</feature>
<protein>
    <submittedName>
        <fullName evidence="2">Protein Oca4p</fullName>
    </submittedName>
</protein>
<feature type="compositionally biased region" description="Polar residues" evidence="1">
    <location>
        <begin position="331"/>
        <end position="346"/>
    </location>
</feature>
<dbReference type="EMBL" id="OZ004260">
    <property type="protein sequence ID" value="CAK7921149.1"/>
    <property type="molecule type" value="Genomic_DNA"/>
</dbReference>
<dbReference type="SUPFAM" id="SSF52799">
    <property type="entry name" value="(Phosphotyrosine protein) phosphatases II"/>
    <property type="match status" value="1"/>
</dbReference>
<feature type="region of interest" description="Disordered" evidence="1">
    <location>
        <begin position="312"/>
        <end position="346"/>
    </location>
</feature>
<feature type="compositionally biased region" description="Low complexity" evidence="1">
    <location>
        <begin position="219"/>
        <end position="232"/>
    </location>
</feature>
<reference evidence="2 3" key="1">
    <citation type="submission" date="2024-01" db="EMBL/GenBank/DDBJ databases">
        <authorList>
            <consortium name="Genoscope - CEA"/>
            <person name="William W."/>
        </authorList>
    </citation>
    <scope>NUCLEOTIDE SEQUENCE [LARGE SCALE GENOMIC DNA]</scope>
    <source>
        <strain evidence="2 3">29B2s-10</strain>
    </source>
</reference>
<dbReference type="PANTHER" id="PTHR31126:SF70">
    <property type="entry name" value="PROTEIN OCA4"/>
    <property type="match status" value="1"/>
</dbReference>
<feature type="region of interest" description="Disordered" evidence="1">
    <location>
        <begin position="381"/>
        <end position="414"/>
    </location>
</feature>
<organism evidence="2 3">
    <name type="scientific">[Candida] anglica</name>
    <dbReference type="NCBI Taxonomy" id="148631"/>
    <lineage>
        <taxon>Eukaryota</taxon>
        <taxon>Fungi</taxon>
        <taxon>Dikarya</taxon>
        <taxon>Ascomycota</taxon>
        <taxon>Saccharomycotina</taxon>
        <taxon>Pichiomycetes</taxon>
        <taxon>Debaryomycetaceae</taxon>
        <taxon>Kurtzmaniella</taxon>
    </lineage>
</organism>
<feature type="compositionally biased region" description="Acidic residues" evidence="1">
    <location>
        <begin position="273"/>
        <end position="295"/>
    </location>
</feature>
<dbReference type="PANTHER" id="PTHR31126">
    <property type="entry name" value="TYROSINE-PROTEIN PHOSPHATASE"/>
    <property type="match status" value="1"/>
</dbReference>
<gene>
    <name evidence="2" type="primary">OCA4</name>
    <name evidence="2" type="ORF">CAAN4_H10726</name>
</gene>
<dbReference type="InterPro" id="IPR029021">
    <property type="entry name" value="Prot-tyrosine_phosphatase-like"/>
</dbReference>
<evidence type="ECO:0000256" key="1">
    <source>
        <dbReference type="SAM" id="MobiDB-lite"/>
    </source>
</evidence>
<feature type="compositionally biased region" description="Basic and acidic residues" evidence="1">
    <location>
        <begin position="400"/>
        <end position="414"/>
    </location>
</feature>
<feature type="compositionally biased region" description="Low complexity" evidence="1">
    <location>
        <begin position="241"/>
        <end position="262"/>
    </location>
</feature>
<dbReference type="InterPro" id="IPR004861">
    <property type="entry name" value="Siw14-like"/>
</dbReference>
<dbReference type="CDD" id="cd17662">
    <property type="entry name" value="PFA-DSP_Oca4"/>
    <property type="match status" value="1"/>
</dbReference>
<evidence type="ECO:0000313" key="2">
    <source>
        <dbReference type="EMBL" id="CAK7921149.1"/>
    </source>
</evidence>
<dbReference type="Pfam" id="PF03162">
    <property type="entry name" value="Y_phosphatase2"/>
    <property type="match status" value="2"/>
</dbReference>
<feature type="compositionally biased region" description="Basic and acidic residues" evidence="1">
    <location>
        <begin position="312"/>
        <end position="327"/>
    </location>
</feature>
<feature type="region of interest" description="Disordered" evidence="1">
    <location>
        <begin position="74"/>
        <end position="99"/>
    </location>
</feature>
<sequence>MLVPPDNFGLVETGIYRCSKLESDHFPFLETLNLKSLIVLDAEKPPRLLKTFLETNNVDLYNLGGLKISNHHHTGANSSLGNDDDDTEGPLSERRVSSASQNEIELIKLDTNKKKNDHWMLIEKNLILRAFQLLLNKNKHNVLLVDSTSTLVGILRKIQKWNFNSIVNEYRIYSGSASKSNYYAENFLELMQTELIPYEIDQLTSQSKQPSKHSRKHSSSSQLQSLNLNGSPFSGTREGIPVSPSTSTTMSPASESSENSPALRPGYEPTFLDIDDDEDDDELNGQSDTDTDDDLLSASPQIPANLLKLVEKRKQEKQRSDSIDDGKNGFTPGTSPKNIRMSRQTSISSDVLLSAIGRRRSSMDTKHRPIHLNNIKFRSNSISANSPLDTGGSSFPGLKRLSEGRKRSTDHVESRESLSSFELKRVKEKYDYKYYKNLHKFAVKYENVNVIKIKLPPDEKLPSWFIKNRDCWEVNFKKLNNL</sequence>
<name>A0ABP0EKA2_9ASCO</name>
<dbReference type="Gene3D" id="3.90.190.10">
    <property type="entry name" value="Protein tyrosine phosphatase superfamily"/>
    <property type="match status" value="1"/>
</dbReference>